<accession>A0A8H7ZVE5</accession>
<dbReference type="AlphaFoldDB" id="A0A8H7ZVE5"/>
<organism evidence="1 2">
    <name type="scientific">Olpidium bornovanus</name>
    <dbReference type="NCBI Taxonomy" id="278681"/>
    <lineage>
        <taxon>Eukaryota</taxon>
        <taxon>Fungi</taxon>
        <taxon>Fungi incertae sedis</taxon>
        <taxon>Olpidiomycota</taxon>
        <taxon>Olpidiomycotina</taxon>
        <taxon>Olpidiomycetes</taxon>
        <taxon>Olpidiales</taxon>
        <taxon>Olpidiaceae</taxon>
        <taxon>Olpidium</taxon>
    </lineage>
</organism>
<dbReference type="Proteomes" id="UP000673691">
    <property type="component" value="Unassembled WGS sequence"/>
</dbReference>
<comment type="caution">
    <text evidence="1">The sequence shown here is derived from an EMBL/GenBank/DDBJ whole genome shotgun (WGS) entry which is preliminary data.</text>
</comment>
<dbReference type="EMBL" id="JAEFCI010005785">
    <property type="protein sequence ID" value="KAG5460095.1"/>
    <property type="molecule type" value="Genomic_DNA"/>
</dbReference>
<name>A0A8H7ZVE5_9FUNG</name>
<evidence type="ECO:0000313" key="1">
    <source>
        <dbReference type="EMBL" id="KAG5460095.1"/>
    </source>
</evidence>
<protein>
    <submittedName>
        <fullName evidence="1">Uncharacterized protein</fullName>
    </submittedName>
</protein>
<gene>
    <name evidence="1" type="ORF">BJ554DRAFT_7901</name>
</gene>
<feature type="non-terminal residue" evidence="1">
    <location>
        <position position="1"/>
    </location>
</feature>
<sequence length="188" mass="20984">TVRQALDVLAVEVGRRLVQRQDAAVEPEGLGERKADDDGGEDLLSRTAPAAHVEHGISLDQDDPVVIRPVALGVLCVRPYLDGSVELHDRAGYESRVRKPGHQKRKPRNRQLTCPTLWNISPGPRSPFLMSANKHTAGYPTVHTCQMADLQTIEQQTYCDFDILRRPESVHVLVFQIKFAHQALLVNL</sequence>
<keyword evidence="2" id="KW-1185">Reference proteome</keyword>
<reference evidence="1 2" key="1">
    <citation type="journal article" name="Sci. Rep.">
        <title>Genome-scale phylogenetic analyses confirm Olpidium as the closest living zoosporic fungus to the non-flagellated, terrestrial fungi.</title>
        <authorList>
            <person name="Chang Y."/>
            <person name="Rochon D."/>
            <person name="Sekimoto S."/>
            <person name="Wang Y."/>
            <person name="Chovatia M."/>
            <person name="Sandor L."/>
            <person name="Salamov A."/>
            <person name="Grigoriev I.V."/>
            <person name="Stajich J.E."/>
            <person name="Spatafora J.W."/>
        </authorList>
    </citation>
    <scope>NUCLEOTIDE SEQUENCE [LARGE SCALE GENOMIC DNA]</scope>
    <source>
        <strain evidence="1">S191</strain>
    </source>
</reference>
<evidence type="ECO:0000313" key="2">
    <source>
        <dbReference type="Proteomes" id="UP000673691"/>
    </source>
</evidence>
<proteinExistence type="predicted"/>